<dbReference type="GeneID" id="20342122"/>
<feature type="transmembrane region" description="Helical" evidence="1">
    <location>
        <begin position="20"/>
        <end position="42"/>
    </location>
</feature>
<dbReference type="GO" id="GO:0016020">
    <property type="term" value="C:membrane"/>
    <property type="evidence" value="ECO:0007669"/>
    <property type="project" value="TreeGrafter"/>
</dbReference>
<dbReference type="EnsemblFungi" id="EJT81687">
    <property type="protein sequence ID" value="EJT81687"/>
    <property type="gene ID" value="GGTG_01664"/>
</dbReference>
<name>J3NK83_GAET3</name>
<protein>
    <submittedName>
        <fullName evidence="2 3">Uncharacterized protein</fullName>
    </submittedName>
</protein>
<reference evidence="2" key="3">
    <citation type="submission" date="2010-09" db="EMBL/GenBank/DDBJ databases">
        <title>Annotation of Gaeumannomyces graminis var. tritici R3-111a-1.</title>
        <authorList>
            <consortium name="The Broad Institute Genome Sequencing Platform"/>
            <person name="Ma L.-J."/>
            <person name="Dead R."/>
            <person name="Young S.K."/>
            <person name="Zeng Q."/>
            <person name="Gargeya S."/>
            <person name="Fitzgerald M."/>
            <person name="Haas B."/>
            <person name="Abouelleil A."/>
            <person name="Alvarado L."/>
            <person name="Arachchi H.M."/>
            <person name="Berlin A."/>
            <person name="Brown A."/>
            <person name="Chapman S.B."/>
            <person name="Chen Z."/>
            <person name="Dunbar C."/>
            <person name="Freedman E."/>
            <person name="Gearin G."/>
            <person name="Gellesch M."/>
            <person name="Goldberg J."/>
            <person name="Griggs A."/>
            <person name="Gujja S."/>
            <person name="Heiman D."/>
            <person name="Howarth C."/>
            <person name="Larson L."/>
            <person name="Lui A."/>
            <person name="MacDonald P.J.P."/>
            <person name="Mehta T."/>
            <person name="Montmayeur A."/>
            <person name="Murphy C."/>
            <person name="Neiman D."/>
            <person name="Pearson M."/>
            <person name="Priest M."/>
            <person name="Roberts A."/>
            <person name="Saif S."/>
            <person name="Shea T."/>
            <person name="Shenoy N."/>
            <person name="Sisk P."/>
            <person name="Stolte C."/>
            <person name="Sykes S."/>
            <person name="Yandava C."/>
            <person name="Wortman J."/>
            <person name="Nusbaum C."/>
            <person name="Birren B."/>
        </authorList>
    </citation>
    <scope>NUCLEOTIDE SEQUENCE</scope>
    <source>
        <strain evidence="2">R3-111a-1</strain>
    </source>
</reference>
<keyword evidence="4" id="KW-1185">Reference proteome</keyword>
<dbReference type="VEuPathDB" id="FungiDB:GGTG_01664"/>
<dbReference type="eggNOG" id="KOG4650">
    <property type="taxonomic scope" value="Eukaryota"/>
</dbReference>
<feature type="transmembrane region" description="Helical" evidence="1">
    <location>
        <begin position="186"/>
        <end position="207"/>
    </location>
</feature>
<evidence type="ECO:0000256" key="1">
    <source>
        <dbReference type="SAM" id="Phobius"/>
    </source>
</evidence>
<keyword evidence="1" id="KW-0812">Transmembrane</keyword>
<dbReference type="InterPro" id="IPR010721">
    <property type="entry name" value="UstE-like"/>
</dbReference>
<feature type="transmembrane region" description="Helical" evidence="1">
    <location>
        <begin position="106"/>
        <end position="125"/>
    </location>
</feature>
<dbReference type="RefSeq" id="XP_009217696.1">
    <property type="nucleotide sequence ID" value="XM_009219432.1"/>
</dbReference>
<feature type="transmembrane region" description="Helical" evidence="1">
    <location>
        <begin position="146"/>
        <end position="166"/>
    </location>
</feature>
<dbReference type="Pfam" id="PF06966">
    <property type="entry name" value="DUF1295"/>
    <property type="match status" value="2"/>
</dbReference>
<reference evidence="3" key="5">
    <citation type="submission" date="2018-04" db="UniProtKB">
        <authorList>
            <consortium name="EnsemblFungi"/>
        </authorList>
    </citation>
    <scope>IDENTIFICATION</scope>
    <source>
        <strain evidence="3">R3-111a-1</strain>
    </source>
</reference>
<dbReference type="Gene3D" id="1.20.120.1630">
    <property type="match status" value="1"/>
</dbReference>
<reference evidence="4" key="1">
    <citation type="submission" date="2010-07" db="EMBL/GenBank/DDBJ databases">
        <title>The genome sequence of Gaeumannomyces graminis var. tritici strain R3-111a-1.</title>
        <authorList>
            <consortium name="The Broad Institute Genome Sequencing Platform"/>
            <person name="Ma L.-J."/>
            <person name="Dead R."/>
            <person name="Young S."/>
            <person name="Zeng Q."/>
            <person name="Koehrsen M."/>
            <person name="Alvarado L."/>
            <person name="Berlin A."/>
            <person name="Chapman S.B."/>
            <person name="Chen Z."/>
            <person name="Freedman E."/>
            <person name="Gellesch M."/>
            <person name="Goldberg J."/>
            <person name="Griggs A."/>
            <person name="Gujja S."/>
            <person name="Heilman E.R."/>
            <person name="Heiman D."/>
            <person name="Hepburn T."/>
            <person name="Howarth C."/>
            <person name="Jen D."/>
            <person name="Larson L."/>
            <person name="Mehta T."/>
            <person name="Neiman D."/>
            <person name="Pearson M."/>
            <person name="Roberts A."/>
            <person name="Saif S."/>
            <person name="Shea T."/>
            <person name="Shenoy N."/>
            <person name="Sisk P."/>
            <person name="Stolte C."/>
            <person name="Sykes S."/>
            <person name="Walk T."/>
            <person name="White J."/>
            <person name="Yandava C."/>
            <person name="Haas B."/>
            <person name="Nusbaum C."/>
            <person name="Birren B."/>
        </authorList>
    </citation>
    <scope>NUCLEOTIDE SEQUENCE [LARGE SCALE GENOMIC DNA]</scope>
    <source>
        <strain evidence="4">R3-111a-1</strain>
    </source>
</reference>
<proteinExistence type="predicted"/>
<dbReference type="PROSITE" id="PS50244">
    <property type="entry name" value="S5A_REDUCTASE"/>
    <property type="match status" value="1"/>
</dbReference>
<dbReference type="OrthoDB" id="201504at2759"/>
<dbReference type="HOGENOM" id="CLU_043418_1_0_1"/>
<dbReference type="EMBL" id="GL385395">
    <property type="protein sequence ID" value="EJT81687.1"/>
    <property type="molecule type" value="Genomic_DNA"/>
</dbReference>
<dbReference type="PANTHER" id="PTHR32251">
    <property type="entry name" value="3-OXO-5-ALPHA-STEROID 4-DEHYDROGENASE"/>
    <property type="match status" value="1"/>
</dbReference>
<organism evidence="2">
    <name type="scientific">Gaeumannomyces tritici (strain R3-111a-1)</name>
    <name type="common">Wheat and barley take-all root rot fungus</name>
    <name type="synonym">Gaeumannomyces graminis var. tritici</name>
    <dbReference type="NCBI Taxonomy" id="644352"/>
    <lineage>
        <taxon>Eukaryota</taxon>
        <taxon>Fungi</taxon>
        <taxon>Dikarya</taxon>
        <taxon>Ascomycota</taxon>
        <taxon>Pezizomycotina</taxon>
        <taxon>Sordariomycetes</taxon>
        <taxon>Sordariomycetidae</taxon>
        <taxon>Magnaporthales</taxon>
        <taxon>Magnaporthaceae</taxon>
        <taxon>Gaeumannomyces</taxon>
    </lineage>
</organism>
<keyword evidence="1" id="KW-1133">Transmembrane helix</keyword>
<evidence type="ECO:0000313" key="3">
    <source>
        <dbReference type="EnsemblFungi" id="EJT81687"/>
    </source>
</evidence>
<reference evidence="2" key="2">
    <citation type="submission" date="2010-07" db="EMBL/GenBank/DDBJ databases">
        <authorList>
            <consortium name="The Broad Institute Genome Sequencing Platform"/>
            <consortium name="Broad Institute Genome Sequencing Center for Infectious Disease"/>
            <person name="Ma L.-J."/>
            <person name="Dead R."/>
            <person name="Young S."/>
            <person name="Zeng Q."/>
            <person name="Koehrsen M."/>
            <person name="Alvarado L."/>
            <person name="Berlin A."/>
            <person name="Chapman S.B."/>
            <person name="Chen Z."/>
            <person name="Freedman E."/>
            <person name="Gellesch M."/>
            <person name="Goldberg J."/>
            <person name="Griggs A."/>
            <person name="Gujja S."/>
            <person name="Heilman E.R."/>
            <person name="Heiman D."/>
            <person name="Hepburn T."/>
            <person name="Howarth C."/>
            <person name="Jen D."/>
            <person name="Larson L."/>
            <person name="Mehta T."/>
            <person name="Neiman D."/>
            <person name="Pearson M."/>
            <person name="Roberts A."/>
            <person name="Saif S."/>
            <person name="Shea T."/>
            <person name="Shenoy N."/>
            <person name="Sisk P."/>
            <person name="Stolte C."/>
            <person name="Sykes S."/>
            <person name="Walk T."/>
            <person name="White J."/>
            <person name="Yandava C."/>
            <person name="Haas B."/>
            <person name="Nusbaum C."/>
            <person name="Birren B."/>
        </authorList>
    </citation>
    <scope>NUCLEOTIDE SEQUENCE</scope>
    <source>
        <strain evidence="2">R3-111a-1</strain>
    </source>
</reference>
<keyword evidence="1" id="KW-0472">Membrane</keyword>
<reference evidence="3" key="4">
    <citation type="journal article" date="2015" name="G3 (Bethesda)">
        <title>Genome sequences of three phytopathogenic species of the Magnaporthaceae family of fungi.</title>
        <authorList>
            <person name="Okagaki L.H."/>
            <person name="Nunes C.C."/>
            <person name="Sailsbery J."/>
            <person name="Clay B."/>
            <person name="Brown D."/>
            <person name="John T."/>
            <person name="Oh Y."/>
            <person name="Young N."/>
            <person name="Fitzgerald M."/>
            <person name="Haas B.J."/>
            <person name="Zeng Q."/>
            <person name="Young S."/>
            <person name="Adiconis X."/>
            <person name="Fan L."/>
            <person name="Levin J.Z."/>
            <person name="Mitchell T.K."/>
            <person name="Okubara P.A."/>
            <person name="Farman M.L."/>
            <person name="Kohn L.M."/>
            <person name="Birren B."/>
            <person name="Ma L.-J."/>
            <person name="Dean R.A."/>
        </authorList>
    </citation>
    <scope>NUCLEOTIDE SEQUENCE</scope>
    <source>
        <strain evidence="3">R3-111a-1</strain>
    </source>
</reference>
<accession>J3NK83</accession>
<feature type="transmembrane region" description="Helical" evidence="1">
    <location>
        <begin position="54"/>
        <end position="73"/>
    </location>
</feature>
<gene>
    <name evidence="3" type="primary">20342122</name>
    <name evidence="2" type="ORF">GGTG_01664</name>
</gene>
<sequence length="333" mass="35786">MGLLQSLLHITNFKNPFLRTLVPSVGLVFALQLGVAGPSIALQSDRFYDVSGSLTYLAATALSLYLPALRARAAASLAGAPKPEFPSLLAALGGSGPPSVMNWRQVALSAAIGMWATRLGSYLFQRILKEGKDSRFDVIKKNPRRFVFAFVAQAVWVTLCSLPVLAVNSVPAAALAAAARSSAFGVRVTDVLGLGLFALGFGFEVVADRQKSRWLEEKHNKVHDEAFMTRGLWSKSQYPNYFGEITLWTGIATAAAGVLRAPATQAATGLGGGIGGVMATTAMSAISPAFSYFILTRLSGIPLSERKYNKLYGDRKDYQEWKANTPRLIPKIV</sequence>
<dbReference type="AlphaFoldDB" id="J3NK83"/>
<dbReference type="PANTHER" id="PTHR32251:SF17">
    <property type="entry name" value="STEROID 5-ALPHA REDUCTASE C-TERMINAL DOMAIN-CONTAINING PROTEIN"/>
    <property type="match status" value="1"/>
</dbReference>
<dbReference type="Proteomes" id="UP000006039">
    <property type="component" value="Unassembled WGS sequence"/>
</dbReference>
<evidence type="ECO:0000313" key="2">
    <source>
        <dbReference type="EMBL" id="EJT81687.1"/>
    </source>
</evidence>
<evidence type="ECO:0000313" key="4">
    <source>
        <dbReference type="Proteomes" id="UP000006039"/>
    </source>
</evidence>